<evidence type="ECO:0000256" key="3">
    <source>
        <dbReference type="ARBA" id="ARBA00022692"/>
    </source>
</evidence>
<feature type="transmembrane region" description="Helical" evidence="6">
    <location>
        <begin position="335"/>
        <end position="355"/>
    </location>
</feature>
<dbReference type="InterPro" id="IPR050545">
    <property type="entry name" value="Mycobact_MmpL"/>
</dbReference>
<evidence type="ECO:0000256" key="6">
    <source>
        <dbReference type="SAM" id="Phobius"/>
    </source>
</evidence>
<dbReference type="SUPFAM" id="SSF82866">
    <property type="entry name" value="Multidrug efflux transporter AcrB transmembrane domain"/>
    <property type="match status" value="2"/>
</dbReference>
<feature type="transmembrane region" description="Helical" evidence="6">
    <location>
        <begin position="721"/>
        <end position="741"/>
    </location>
</feature>
<feature type="transmembrane region" description="Helical" evidence="6">
    <location>
        <begin position="648"/>
        <end position="670"/>
    </location>
</feature>
<feature type="transmembrane region" description="Helical" evidence="6">
    <location>
        <begin position="676"/>
        <end position="696"/>
    </location>
</feature>
<comment type="subcellular location">
    <subcellularLocation>
        <location evidence="1">Cell membrane</location>
        <topology evidence="1">Multi-pass membrane protein</topology>
    </subcellularLocation>
</comment>
<feature type="domain" description="SSD" evidence="7">
    <location>
        <begin position="257"/>
        <end position="384"/>
    </location>
</feature>
<keyword evidence="5 6" id="KW-0472">Membrane</keyword>
<feature type="domain" description="SSD" evidence="7">
    <location>
        <begin position="646"/>
        <end position="774"/>
    </location>
</feature>
<dbReference type="Proteomes" id="UP000321168">
    <property type="component" value="Unassembled WGS sequence"/>
</dbReference>
<dbReference type="AlphaFoldDB" id="A0A5C6V1Q7"/>
<name>A0A5C6V1Q7_9FLAO</name>
<feature type="transmembrane region" description="Helical" evidence="6">
    <location>
        <begin position="233"/>
        <end position="252"/>
    </location>
</feature>
<keyword evidence="2" id="KW-1003">Cell membrane</keyword>
<dbReference type="InterPro" id="IPR000731">
    <property type="entry name" value="SSD"/>
</dbReference>
<protein>
    <submittedName>
        <fullName evidence="8">MMPL family transporter</fullName>
    </submittedName>
</protein>
<gene>
    <name evidence="8" type="ORF">FRX97_06885</name>
</gene>
<reference evidence="8 9" key="1">
    <citation type="submission" date="2019-08" db="EMBL/GenBank/DDBJ databases">
        <title>Genome of Luteibaculum oceani JCM 18817.</title>
        <authorList>
            <person name="Bowman J.P."/>
        </authorList>
    </citation>
    <scope>NUCLEOTIDE SEQUENCE [LARGE SCALE GENOMIC DNA]</scope>
    <source>
        <strain evidence="8 9">JCM 18817</strain>
    </source>
</reference>
<evidence type="ECO:0000256" key="5">
    <source>
        <dbReference type="ARBA" id="ARBA00023136"/>
    </source>
</evidence>
<feature type="transmembrane region" description="Helical" evidence="6">
    <location>
        <begin position="418"/>
        <end position="435"/>
    </location>
</feature>
<sequence>MWMKISGLILRNRPGILIVLVILTGFMLFKAQSVELSYNFGGILPKTDSTAITYQKFLDEFSQDGNIMVLGVQSDEFFSIEHFNAWYRLGEDLKKIKVAPLDPIAEGVDSLTVIDSVFSVAHLYNLTKNDELRVFELRKLMQKLPQNQTELDSLYRGIKALPFYEGLLFNKDTEASLMMLFVNPRVFNAEERIGALEKIRARISKYESGHLDVKISGLPYIRTLVAQKVKRELGMFIGLAALVTALLLFFFFRSFRVVLYSILVVITGVIWSMGTMSLFGFKLTILMGLIPPLMIVIGIPNCVYLLNKYHQEFKLHGNKIKALSRVIQKIGNATFMTNCTTAIGFATFIFTSSAILREFGIIAALNILLVFFLSILLIPIIFSYQPEPKVRHINHLNRKWLYEVAEWLVVAVTKNRRTVYIATIILVVVGAIGLSKIKVTGYIVDDLPSNDPILVDLKFFETHFNGVMPLEILVDTKRPGGALNRGTLRRVEQFQKELESYDEVSKSLSIVDALKFAKQAFFNGIPSKYTLINNSEQRFITPYLKNSGTGGKELLTAFVDTAKQRVRITAQMADVGTIRMNEIVEELRPKIDSIFNPEQYKVTLTGTSVVFFKGTSYLVKNLFVSLCIAVLIIACIMAFLFRSWRMVLISFVPNLIPLLVTASIMGYFGIAIKPSTILVFSIAFGISVDDTIHFLAKYRQELKAYQWNIGSSVIRAVRETGVSMIYTSIILFFGFGVFTASEFGGTQALGILVSVTLLVAMLTNLVLLPSLLMSLDRYITTQAFKEPLMEIIDEEEDIELDDLVIRKENPEES</sequence>
<dbReference type="GO" id="GO:0005886">
    <property type="term" value="C:plasma membrane"/>
    <property type="evidence" value="ECO:0007669"/>
    <property type="project" value="UniProtKB-SubCell"/>
</dbReference>
<dbReference type="Gene3D" id="1.20.1640.10">
    <property type="entry name" value="Multidrug efflux transporter AcrB transmembrane domain"/>
    <property type="match status" value="2"/>
</dbReference>
<evidence type="ECO:0000313" key="9">
    <source>
        <dbReference type="Proteomes" id="UP000321168"/>
    </source>
</evidence>
<evidence type="ECO:0000313" key="8">
    <source>
        <dbReference type="EMBL" id="TXC78934.1"/>
    </source>
</evidence>
<dbReference type="OrthoDB" id="9805018at2"/>
<keyword evidence="9" id="KW-1185">Reference proteome</keyword>
<keyword evidence="4 6" id="KW-1133">Transmembrane helix</keyword>
<organism evidence="8 9">
    <name type="scientific">Luteibaculum oceani</name>
    <dbReference type="NCBI Taxonomy" id="1294296"/>
    <lineage>
        <taxon>Bacteria</taxon>
        <taxon>Pseudomonadati</taxon>
        <taxon>Bacteroidota</taxon>
        <taxon>Flavobacteriia</taxon>
        <taxon>Flavobacteriales</taxon>
        <taxon>Luteibaculaceae</taxon>
        <taxon>Luteibaculum</taxon>
    </lineage>
</organism>
<feature type="transmembrane region" description="Helical" evidence="6">
    <location>
        <begin position="747"/>
        <end position="768"/>
    </location>
</feature>
<dbReference type="PANTHER" id="PTHR33406">
    <property type="entry name" value="MEMBRANE PROTEIN MJ1562-RELATED"/>
    <property type="match status" value="1"/>
</dbReference>
<proteinExistence type="predicted"/>
<feature type="transmembrane region" description="Helical" evidence="6">
    <location>
        <begin position="361"/>
        <end position="382"/>
    </location>
</feature>
<dbReference type="PANTHER" id="PTHR33406:SF12">
    <property type="entry name" value="BLR2997 PROTEIN"/>
    <property type="match status" value="1"/>
</dbReference>
<dbReference type="Pfam" id="PF03176">
    <property type="entry name" value="MMPL"/>
    <property type="match status" value="2"/>
</dbReference>
<feature type="transmembrane region" description="Helical" evidence="6">
    <location>
        <begin position="622"/>
        <end position="641"/>
    </location>
</feature>
<evidence type="ECO:0000256" key="2">
    <source>
        <dbReference type="ARBA" id="ARBA00022475"/>
    </source>
</evidence>
<dbReference type="InterPro" id="IPR004869">
    <property type="entry name" value="MMPL_dom"/>
</dbReference>
<accession>A0A5C6V1Q7</accession>
<feature type="transmembrane region" description="Helical" evidence="6">
    <location>
        <begin position="285"/>
        <end position="306"/>
    </location>
</feature>
<dbReference type="EMBL" id="VORB01000005">
    <property type="protein sequence ID" value="TXC78934.1"/>
    <property type="molecule type" value="Genomic_DNA"/>
</dbReference>
<dbReference type="PROSITE" id="PS50156">
    <property type="entry name" value="SSD"/>
    <property type="match status" value="2"/>
</dbReference>
<comment type="caution">
    <text evidence="8">The sequence shown here is derived from an EMBL/GenBank/DDBJ whole genome shotgun (WGS) entry which is preliminary data.</text>
</comment>
<evidence type="ECO:0000256" key="1">
    <source>
        <dbReference type="ARBA" id="ARBA00004651"/>
    </source>
</evidence>
<keyword evidence="3 6" id="KW-0812">Transmembrane</keyword>
<evidence type="ECO:0000259" key="7">
    <source>
        <dbReference type="PROSITE" id="PS50156"/>
    </source>
</evidence>
<feature type="transmembrane region" description="Helical" evidence="6">
    <location>
        <begin position="257"/>
        <end position="279"/>
    </location>
</feature>
<evidence type="ECO:0000256" key="4">
    <source>
        <dbReference type="ARBA" id="ARBA00022989"/>
    </source>
</evidence>